<sequence length="160" mass="17533">MPGTAISRGPLLLVYALSRQSGHLLSLCFDGAPLTTEEFAVYSALRIIQPATPSSLAQTVGMKQPTLSNHLRRMEQRRHLRRRAHPHDGRSSILSLTPLGERLTVECFPHFQAAIVPLLDRLGDDSPRILAALEELSGALDDVIAEVSESRRPDHRATGA</sequence>
<dbReference type="Pfam" id="PF12802">
    <property type="entry name" value="MarR_2"/>
    <property type="match status" value="1"/>
</dbReference>
<dbReference type="InterPro" id="IPR000835">
    <property type="entry name" value="HTH_MarR-typ"/>
</dbReference>
<evidence type="ECO:0000313" key="3">
    <source>
        <dbReference type="Proteomes" id="UP000035721"/>
    </source>
</evidence>
<organism evidence="2 3">
    <name type="scientific">Nostocoides japonicum T1-X7</name>
    <dbReference type="NCBI Taxonomy" id="1194083"/>
    <lineage>
        <taxon>Bacteria</taxon>
        <taxon>Bacillati</taxon>
        <taxon>Actinomycetota</taxon>
        <taxon>Actinomycetes</taxon>
        <taxon>Micrococcales</taxon>
        <taxon>Intrasporangiaceae</taxon>
        <taxon>Nostocoides</taxon>
    </lineage>
</organism>
<dbReference type="EMBL" id="CAJB01000074">
    <property type="protein sequence ID" value="CCH77112.1"/>
    <property type="molecule type" value="Genomic_DNA"/>
</dbReference>
<dbReference type="RefSeq" id="WP_048554018.1">
    <property type="nucleotide sequence ID" value="NZ_HF570958.1"/>
</dbReference>
<evidence type="ECO:0000313" key="2">
    <source>
        <dbReference type="EMBL" id="CCH77112.1"/>
    </source>
</evidence>
<feature type="domain" description="HTH marR-type" evidence="1">
    <location>
        <begin position="10"/>
        <end position="145"/>
    </location>
</feature>
<dbReference type="InterPro" id="IPR036388">
    <property type="entry name" value="WH-like_DNA-bd_sf"/>
</dbReference>
<proteinExistence type="predicted"/>
<dbReference type="OrthoDB" id="9815567at2"/>
<dbReference type="PRINTS" id="PR00598">
    <property type="entry name" value="HTHMARR"/>
</dbReference>
<dbReference type="Gene3D" id="1.10.10.10">
    <property type="entry name" value="Winged helix-like DNA-binding domain superfamily/Winged helix DNA-binding domain"/>
    <property type="match status" value="1"/>
</dbReference>
<dbReference type="PANTHER" id="PTHR33164">
    <property type="entry name" value="TRANSCRIPTIONAL REGULATOR, MARR FAMILY"/>
    <property type="match status" value="1"/>
</dbReference>
<keyword evidence="3" id="KW-1185">Reference proteome</keyword>
<dbReference type="InterPro" id="IPR039422">
    <property type="entry name" value="MarR/SlyA-like"/>
</dbReference>
<dbReference type="SUPFAM" id="SSF46785">
    <property type="entry name" value="Winged helix' DNA-binding domain"/>
    <property type="match status" value="1"/>
</dbReference>
<reference evidence="2 3" key="1">
    <citation type="journal article" date="2013" name="ISME J.">
        <title>A metabolic model for members of the genus Tetrasphaera involved in enhanced biological phosphorus removal.</title>
        <authorList>
            <person name="Kristiansen R."/>
            <person name="Nguyen H.T.T."/>
            <person name="Saunders A.M."/>
            <person name="Nielsen J.L."/>
            <person name="Wimmer R."/>
            <person name="Le V.Q."/>
            <person name="McIlroy S.J."/>
            <person name="Petrovski S."/>
            <person name="Seviour R.J."/>
            <person name="Calteau A."/>
            <person name="Nielsen K.L."/>
            <person name="Nielsen P.H."/>
        </authorList>
    </citation>
    <scope>NUCLEOTIDE SEQUENCE [LARGE SCALE GENOMIC DNA]</scope>
    <source>
        <strain evidence="2 3">T1-X7</strain>
    </source>
</reference>
<protein>
    <recommendedName>
        <fullName evidence="1">HTH marR-type domain-containing protein</fullName>
    </recommendedName>
</protein>
<gene>
    <name evidence="2" type="ORF">BN12_1650001</name>
</gene>
<dbReference type="AlphaFoldDB" id="A0A077LWC7"/>
<dbReference type="Proteomes" id="UP000035721">
    <property type="component" value="Unassembled WGS sequence"/>
</dbReference>
<accession>A0A077LWC7</accession>
<name>A0A077LWC7_9MICO</name>
<evidence type="ECO:0000259" key="1">
    <source>
        <dbReference type="PROSITE" id="PS50995"/>
    </source>
</evidence>
<comment type="caution">
    <text evidence="2">The sequence shown here is derived from an EMBL/GenBank/DDBJ whole genome shotgun (WGS) entry which is preliminary data.</text>
</comment>
<dbReference type="PROSITE" id="PS50995">
    <property type="entry name" value="HTH_MARR_2"/>
    <property type="match status" value="1"/>
</dbReference>
<dbReference type="STRING" id="1194083.BN12_1650001"/>
<dbReference type="InterPro" id="IPR036390">
    <property type="entry name" value="WH_DNA-bd_sf"/>
</dbReference>
<dbReference type="SMART" id="SM00347">
    <property type="entry name" value="HTH_MARR"/>
    <property type="match status" value="1"/>
</dbReference>
<dbReference type="GO" id="GO:0006950">
    <property type="term" value="P:response to stress"/>
    <property type="evidence" value="ECO:0007669"/>
    <property type="project" value="TreeGrafter"/>
</dbReference>
<dbReference type="PANTHER" id="PTHR33164:SF99">
    <property type="entry name" value="MARR FAMILY REGULATORY PROTEIN"/>
    <property type="match status" value="1"/>
</dbReference>
<dbReference type="GO" id="GO:0003700">
    <property type="term" value="F:DNA-binding transcription factor activity"/>
    <property type="evidence" value="ECO:0007669"/>
    <property type="project" value="InterPro"/>
</dbReference>